<gene>
    <name evidence="1" type="ORF">CRP01_17635</name>
</gene>
<reference evidence="1 2" key="1">
    <citation type="submission" date="2017-10" db="EMBL/GenBank/DDBJ databases">
        <title>The draft genome sequence of Lewinella nigricans NBRC 102662.</title>
        <authorList>
            <person name="Wang K."/>
        </authorList>
    </citation>
    <scope>NUCLEOTIDE SEQUENCE [LARGE SCALE GENOMIC DNA]</scope>
    <source>
        <strain evidence="1 2">NBRC 102662</strain>
    </source>
</reference>
<name>A0A2D0NAC8_FLAN2</name>
<keyword evidence="2" id="KW-1185">Reference proteome</keyword>
<dbReference type="RefSeq" id="WP_099151390.1">
    <property type="nucleotide sequence ID" value="NZ_PDUD01000022.1"/>
</dbReference>
<dbReference type="AlphaFoldDB" id="A0A2D0NAC8"/>
<sequence>MNRIATFLFLLTFVQQISAQVSRIPLESYPTVKDERAALLPKGYSRSLEKAACDPSDPDKTYVEAGQTALIIIDIDTFNVFPQGGTFTCANCETAQYGQARLSATGDTLLYTANEDVLLGEDAIEIRYCSDSDPSDCQRNRVYRIVAKRPGQHYYIPALSVTPGGLSEYTMDTNVLPAALSCNYFVDCEDEYIGRDQLTYFSAYNRPDNKVIYRASRYPGVDSICVGICDINAVCDTFHLAFEIAPTVLGLPFMDDFSYDGPATDPMLWLDREVYVNKTMAIDPPSIGVATMDGLGANGKPYGGDPGEADRLTSTYIDLEGEIGNVVLTYWVQRRGYGDKPEAGDSLRLEFKSQTGNWERIVAYGGVPANQPNTVAEPFRFYATPVPANYRHDSFQFRFVNISDRQGVRDNWHLDYIRMSTEETDSIFADVAFTKPPEPILENYSAMPWNHFRAQDESLLADSLEVSLFNHADETLSVIPSSVTLIEQNTAVSPFGAPLTLFNGQEANIPNGMTVDRTYGLQGDPRFANIWATYTAAMFGPNYPDNADLRFRMTYRLTNDSQVETPGYESVQENDMVSSVTVFEDYFAYDDGSAEQGLVAQEGTEVAIAFEAGVADSIRAVRFMHPRSNIDVSDQEFEILIWIGTLDDTPEYSMVINPFFADVSFDTIQGFTTYTLLDEDGELAPVPIPAGPFYVGWNQVTPCTFNQCVPVGYDRNRTEGAAFTYVNVGQGWNLISEPEQGSLMIRPIVGAETPVPTKAKDPIAEQDFVNLFPNPSRGKLYLRTLDGRMEDLSYVLYNPVGQLVDRGAVRSELDFGQYPAGLYTLQIRNNRTGIVQISKISLLR</sequence>
<evidence type="ECO:0008006" key="3">
    <source>
        <dbReference type="Google" id="ProtNLM"/>
    </source>
</evidence>
<dbReference type="OrthoDB" id="1488838at2"/>
<accession>A0A2D0NAC8</accession>
<comment type="caution">
    <text evidence="1">The sequence shown here is derived from an EMBL/GenBank/DDBJ whole genome shotgun (WGS) entry which is preliminary data.</text>
</comment>
<organism evidence="1 2">
    <name type="scientific">Flavilitoribacter nigricans (strain ATCC 23147 / DSM 23189 / NBRC 102662 / NCIMB 1420 / SS-2)</name>
    <name type="common">Lewinella nigricans</name>
    <dbReference type="NCBI Taxonomy" id="1122177"/>
    <lineage>
        <taxon>Bacteria</taxon>
        <taxon>Pseudomonadati</taxon>
        <taxon>Bacteroidota</taxon>
        <taxon>Saprospiria</taxon>
        <taxon>Saprospirales</taxon>
        <taxon>Lewinellaceae</taxon>
        <taxon>Flavilitoribacter</taxon>
    </lineage>
</organism>
<dbReference type="Proteomes" id="UP000223913">
    <property type="component" value="Unassembled WGS sequence"/>
</dbReference>
<proteinExistence type="predicted"/>
<dbReference type="EMBL" id="PDUD01000022">
    <property type="protein sequence ID" value="PHN05338.1"/>
    <property type="molecule type" value="Genomic_DNA"/>
</dbReference>
<protein>
    <recommendedName>
        <fullName evidence="3">Secretion system C-terminal sorting domain-containing protein</fullName>
    </recommendedName>
</protein>
<evidence type="ECO:0000313" key="1">
    <source>
        <dbReference type="EMBL" id="PHN05338.1"/>
    </source>
</evidence>
<dbReference type="Gene3D" id="2.60.120.260">
    <property type="entry name" value="Galactose-binding domain-like"/>
    <property type="match status" value="1"/>
</dbReference>
<evidence type="ECO:0000313" key="2">
    <source>
        <dbReference type="Proteomes" id="UP000223913"/>
    </source>
</evidence>